<feature type="region of interest" description="Disordered" evidence="4">
    <location>
        <begin position="14"/>
        <end position="36"/>
    </location>
</feature>
<feature type="region of interest" description="Disordered" evidence="4">
    <location>
        <begin position="1295"/>
        <end position="1329"/>
    </location>
</feature>
<feature type="compositionally biased region" description="Low complexity" evidence="4">
    <location>
        <begin position="1224"/>
        <end position="1235"/>
    </location>
</feature>
<reference evidence="7" key="1">
    <citation type="submission" date="2013-03" db="EMBL/GenBank/DDBJ databases">
        <title>The Genome Sequence of Anopheles christyi ACHKN1017.</title>
        <authorList>
            <consortium name="The Broad Institute Genomics Platform"/>
            <person name="Neafsey D.E."/>
            <person name="Besansky N."/>
            <person name="Walker B."/>
            <person name="Young S.K."/>
            <person name="Zeng Q."/>
            <person name="Gargeya S."/>
            <person name="Fitzgerald M."/>
            <person name="Haas B."/>
            <person name="Abouelleil A."/>
            <person name="Allen A.W."/>
            <person name="Alvarado L."/>
            <person name="Arachchi H.M."/>
            <person name="Berlin A.M."/>
            <person name="Chapman S.B."/>
            <person name="Gainer-Dewar J."/>
            <person name="Goldberg J."/>
            <person name="Griggs A."/>
            <person name="Gujja S."/>
            <person name="Hansen M."/>
            <person name="Howarth C."/>
            <person name="Imamovic A."/>
            <person name="Ireland A."/>
            <person name="Larimer J."/>
            <person name="McCowan C."/>
            <person name="Murphy C."/>
            <person name="Pearson M."/>
            <person name="Poon T.W."/>
            <person name="Priest M."/>
            <person name="Roberts A."/>
            <person name="Saif S."/>
            <person name="Shea T."/>
            <person name="Sisk P."/>
            <person name="Sykes S."/>
            <person name="Wortman J."/>
            <person name="Nusbaum C."/>
            <person name="Birren B."/>
        </authorList>
    </citation>
    <scope>NUCLEOTIDE SEQUENCE [LARGE SCALE GENOMIC DNA]</scope>
    <source>
        <strain evidence="7">ACHKN1017</strain>
    </source>
</reference>
<feature type="compositionally biased region" description="Low complexity" evidence="4">
    <location>
        <begin position="90"/>
        <end position="101"/>
    </location>
</feature>
<organism evidence="6 7">
    <name type="scientific">Anopheles christyi</name>
    <dbReference type="NCBI Taxonomy" id="43041"/>
    <lineage>
        <taxon>Eukaryota</taxon>
        <taxon>Metazoa</taxon>
        <taxon>Ecdysozoa</taxon>
        <taxon>Arthropoda</taxon>
        <taxon>Hexapoda</taxon>
        <taxon>Insecta</taxon>
        <taxon>Pterygota</taxon>
        <taxon>Neoptera</taxon>
        <taxon>Endopterygota</taxon>
        <taxon>Diptera</taxon>
        <taxon>Nematocera</taxon>
        <taxon>Culicoidea</taxon>
        <taxon>Culicidae</taxon>
        <taxon>Anophelinae</taxon>
        <taxon>Anopheles</taxon>
    </lineage>
</organism>
<feature type="region of interest" description="Disordered" evidence="4">
    <location>
        <begin position="1217"/>
        <end position="1264"/>
    </location>
</feature>
<feature type="domain" description="Rab-GAP TBC" evidence="5">
    <location>
        <begin position="773"/>
        <end position="961"/>
    </location>
</feature>
<proteinExistence type="predicted"/>
<feature type="region of interest" description="Disordered" evidence="4">
    <location>
        <begin position="661"/>
        <end position="684"/>
    </location>
</feature>
<dbReference type="Pfam" id="PF11830">
    <property type="entry name" value="DUF3350"/>
    <property type="match status" value="1"/>
</dbReference>
<dbReference type="SMART" id="SM00164">
    <property type="entry name" value="TBC"/>
    <property type="match status" value="1"/>
</dbReference>
<dbReference type="VEuPathDB" id="VectorBase:ACHR007193"/>
<evidence type="ECO:0000256" key="2">
    <source>
        <dbReference type="ARBA" id="ARBA00022553"/>
    </source>
</evidence>
<evidence type="ECO:0000256" key="1">
    <source>
        <dbReference type="ARBA" id="ARBA00022468"/>
    </source>
</evidence>
<feature type="compositionally biased region" description="Basic residues" evidence="4">
    <location>
        <begin position="78"/>
        <end position="89"/>
    </location>
</feature>
<feature type="compositionally biased region" description="Basic and acidic residues" evidence="4">
    <location>
        <begin position="186"/>
        <end position="195"/>
    </location>
</feature>
<dbReference type="SUPFAM" id="SSF50729">
    <property type="entry name" value="PH domain-like"/>
    <property type="match status" value="1"/>
</dbReference>
<dbReference type="InterPro" id="IPR000195">
    <property type="entry name" value="Rab-GAP-TBC_dom"/>
</dbReference>
<evidence type="ECO:0000256" key="3">
    <source>
        <dbReference type="SAM" id="Coils"/>
    </source>
</evidence>
<dbReference type="STRING" id="43041.A0A182K8V7"/>
<dbReference type="Pfam" id="PF00566">
    <property type="entry name" value="RabGAP-TBC"/>
    <property type="match status" value="1"/>
</dbReference>
<dbReference type="PANTHER" id="PTHR47219:SF16">
    <property type="entry name" value="GTPASE ACTIVATING PROTEIN"/>
    <property type="match status" value="1"/>
</dbReference>
<dbReference type="EnsemblMetazoa" id="ACHR007193-RA">
    <property type="protein sequence ID" value="ACHR007193-PA"/>
    <property type="gene ID" value="ACHR007193"/>
</dbReference>
<feature type="compositionally biased region" description="Low complexity" evidence="4">
    <location>
        <begin position="131"/>
        <end position="140"/>
    </location>
</feature>
<keyword evidence="2" id="KW-0597">Phosphoprotein</keyword>
<dbReference type="CDD" id="cd01269">
    <property type="entry name" value="PTB_TBC1D1_like"/>
    <property type="match status" value="1"/>
</dbReference>
<dbReference type="Gene3D" id="1.10.472.80">
    <property type="entry name" value="Ypt/Rab-GAP domain of gyp1p, domain 3"/>
    <property type="match status" value="1"/>
</dbReference>
<evidence type="ECO:0000313" key="6">
    <source>
        <dbReference type="EnsemblMetazoa" id="ACHR007193-PA"/>
    </source>
</evidence>
<feature type="compositionally biased region" description="Polar residues" evidence="4">
    <location>
        <begin position="25"/>
        <end position="36"/>
    </location>
</feature>
<feature type="compositionally biased region" description="Low complexity" evidence="4">
    <location>
        <begin position="284"/>
        <end position="309"/>
    </location>
</feature>
<name>A0A182K8V7_9DIPT</name>
<dbReference type="Gene3D" id="1.10.8.270">
    <property type="entry name" value="putative rabgap domain of human tbc1 domain family member 14 like domains"/>
    <property type="match status" value="1"/>
</dbReference>
<protein>
    <submittedName>
        <fullName evidence="6">Rab-GAP TBC domain-containing protein</fullName>
    </submittedName>
</protein>
<feature type="region of interest" description="Disordered" evidence="4">
    <location>
        <begin position="77"/>
        <end position="140"/>
    </location>
</feature>
<dbReference type="PANTHER" id="PTHR47219">
    <property type="entry name" value="RAB GTPASE-ACTIVATING PROTEIN 1-LIKE"/>
    <property type="match status" value="1"/>
</dbReference>
<keyword evidence="7" id="KW-1185">Reference proteome</keyword>
<keyword evidence="1" id="KW-0343">GTPase activation</keyword>
<dbReference type="InterPro" id="IPR011993">
    <property type="entry name" value="PH-like_dom_sf"/>
</dbReference>
<dbReference type="SUPFAM" id="SSF47923">
    <property type="entry name" value="Ypt/Rab-GAP domain of gyp1p"/>
    <property type="match status" value="2"/>
</dbReference>
<dbReference type="FunFam" id="1.10.10.2750:FF:000002">
    <property type="entry name" value="TBC1 domain family member 4"/>
    <property type="match status" value="1"/>
</dbReference>
<evidence type="ECO:0000256" key="4">
    <source>
        <dbReference type="SAM" id="MobiDB-lite"/>
    </source>
</evidence>
<evidence type="ECO:0000259" key="5">
    <source>
        <dbReference type="PROSITE" id="PS50086"/>
    </source>
</evidence>
<dbReference type="PROSITE" id="PS50086">
    <property type="entry name" value="TBC_RABGAP"/>
    <property type="match status" value="1"/>
</dbReference>
<dbReference type="SMART" id="SM00462">
    <property type="entry name" value="PTB"/>
    <property type="match status" value="1"/>
</dbReference>
<keyword evidence="3" id="KW-0175">Coiled coil</keyword>
<feature type="region of interest" description="Disordered" evidence="4">
    <location>
        <begin position="568"/>
        <end position="624"/>
    </location>
</feature>
<feature type="compositionally biased region" description="Polar residues" evidence="4">
    <location>
        <begin position="196"/>
        <end position="214"/>
    </location>
</feature>
<dbReference type="InterPro" id="IPR021785">
    <property type="entry name" value="DUF3350"/>
</dbReference>
<feature type="compositionally biased region" description="Polar residues" evidence="4">
    <location>
        <begin position="102"/>
        <end position="118"/>
    </location>
</feature>
<dbReference type="InterPro" id="IPR035969">
    <property type="entry name" value="Rab-GAP_TBC_sf"/>
</dbReference>
<accession>A0A182K8V7</accession>
<dbReference type="GO" id="GO:0005096">
    <property type="term" value="F:GTPase activator activity"/>
    <property type="evidence" value="ECO:0007669"/>
    <property type="project" value="UniProtKB-KW"/>
</dbReference>
<reference evidence="6" key="2">
    <citation type="submission" date="2020-05" db="UniProtKB">
        <authorList>
            <consortium name="EnsemblMetazoa"/>
        </authorList>
    </citation>
    <scope>IDENTIFICATION</scope>
    <source>
        <strain evidence="6">ACHKN1017</strain>
    </source>
</reference>
<dbReference type="FunFam" id="1.10.472.80:FF:000043">
    <property type="entry name" value="Pollux, isoform A"/>
    <property type="match status" value="1"/>
</dbReference>
<dbReference type="InterPro" id="IPR006020">
    <property type="entry name" value="PTB/PI_dom"/>
</dbReference>
<feature type="compositionally biased region" description="Polar residues" evidence="4">
    <location>
        <begin position="1305"/>
        <end position="1317"/>
    </location>
</feature>
<dbReference type="Gene3D" id="1.10.10.2750">
    <property type="match status" value="1"/>
</dbReference>
<evidence type="ECO:0000313" key="7">
    <source>
        <dbReference type="Proteomes" id="UP000075881"/>
    </source>
</evidence>
<sequence length="1329" mass="148465">MASKMAELMQQMRDPATVGGGSVGSIPQSIVSSSANPNDLQKALRNQGIHSTPASNLKLAEQMRYAQHDSSPTVAYHLHQHQQQHHHHSYPLQQQQQQQYQNGVPNRLATSKSYSGGLNHSAGGVNGPTGSSSISSSLSSLPDISANNSQFFEVLYVGKIKVSHKRVPNTFIDDALPKFKAYDAEKLRQQQEASRKQSTPVGGDSGASSTSSEGAMTRASVECENRGTESTPPDDPPKVFPGRRFSQFDLPAKKIENGGTVGESDPATESGKAEEGLVGENSSKEQQQQQEQPPKTASSAAAAAATSNAERVANNKESKSASPQDEDAPMRRDRSASIGSIPVVEQNRTMVFLIGQSDLRLISPDRKQVLLHTPFRDVASCVQGHKNADHFGIICRDVNNDGYIGYVFKCQSEQVTDDIAVAIQLAFNACSEQSKKDKAAAQIFSCEHCPMLWYHKLCTDTEGLSDKKTQNTIFKRIETTLTEEEQRLLNEKYHGAEEAAGSSLGEQNQFLMMLLRAHCESKQQRHVHDTVEHRAEFLNQYLGGSGIFMKAKRSLTSSFDHLLKRRTSRDDFGAGPGLKDSNSAGELKEGNFEPVTRARASTIGSSPSMGRKGSDLGNGGQAPQLKSPMMDIFIKVGNSPRDQGHSGSWRQAMLHRVVTPSKNMRNGPDEYMSPLRAGGAPAKKRTREELRELWRVGIKQTIILNRMEKENAHLQARQNEIKSNEIRRVKLEYDEITVCDKRSAEQWDTLLDSGTTAGTPINQSLLYQAMRNGVPRSRRGEIWMYLAEQHGLHHPDPIDTTNFPNFNTPYHVLLKNLTEHQHAILIDLGNDALGVGQLSLFNLLKAYSILDPELGYCQGLGFICAVLLLHLEEADAFELLKHLMFRRQLRAKYLPDMKQFQLQLYQLERLMKDHIPELFQWFNQYDIAPTLYAAPWILTVFSSHFPLGFVVRVFDLIFLESFDVFFRCAIALLEVHKEELLQRDNFEDIMSYLKDAIPKIDAEVMEKVFRNVFRSDFSHQLIVSQVEYNVLQEEITCQNHYQESYNRLKEEHHQLDTQLQYAQANLLQLEKNRLVQQDQIQSLQTQVQTLENTVHTLVRFIEQTVDARSDSVLPNDVCRIVQQVQDLQLQQYQQQQQQQQQQKKRSPIFVDRKIGKSMSFNSNLGLALNVLEEANEPDGPGTPTKKKQPFFQNSFAQIRQQRASLWLHKLDECNTSPVHGGGSEASSSEGLPSSSMKGLGGNNDDSGIATPISPQLHAPSTTPMVAESRPLVPFENHPLSSCGDVAVQYNGTTQLKSLKPRSQSRHGSVSLIVSETGTEPRPQVATDRS</sequence>
<feature type="coiled-coil region" evidence="3">
    <location>
        <begin position="1045"/>
        <end position="1093"/>
    </location>
</feature>
<dbReference type="InterPro" id="IPR050302">
    <property type="entry name" value="Rab_GAP_TBC_domain"/>
</dbReference>
<dbReference type="Gene3D" id="2.30.29.30">
    <property type="entry name" value="Pleckstrin-homology domain (PH domain)/Phosphotyrosine-binding domain (PTB)"/>
    <property type="match status" value="1"/>
</dbReference>
<feature type="region of interest" description="Disordered" evidence="4">
    <location>
        <begin position="186"/>
        <end position="340"/>
    </location>
</feature>
<dbReference type="Proteomes" id="UP000075881">
    <property type="component" value="Unassembled WGS sequence"/>
</dbReference>
<dbReference type="Pfam" id="PF00640">
    <property type="entry name" value="PID"/>
    <property type="match status" value="1"/>
</dbReference>